<dbReference type="SUPFAM" id="SSF47413">
    <property type="entry name" value="lambda repressor-like DNA-binding domains"/>
    <property type="match status" value="1"/>
</dbReference>
<proteinExistence type="predicted"/>
<organism evidence="2 3">
    <name type="scientific">Diplocloster modestus</name>
    <dbReference type="NCBI Taxonomy" id="2850322"/>
    <lineage>
        <taxon>Bacteria</taxon>
        <taxon>Bacillati</taxon>
        <taxon>Bacillota</taxon>
        <taxon>Clostridia</taxon>
        <taxon>Lachnospirales</taxon>
        <taxon>Lachnospiraceae</taxon>
        <taxon>Diplocloster</taxon>
    </lineage>
</organism>
<name>A0ABS6K100_9FIRM</name>
<dbReference type="RefSeq" id="WP_238725987.1">
    <property type="nucleotide sequence ID" value="NZ_JAHQCX010000001.1"/>
</dbReference>
<feature type="domain" description="HTH cro/C1-type" evidence="1">
    <location>
        <begin position="9"/>
        <end position="67"/>
    </location>
</feature>
<reference evidence="2 3" key="1">
    <citation type="submission" date="2021-06" db="EMBL/GenBank/DDBJ databases">
        <title>Description of novel taxa of the family Lachnospiraceae.</title>
        <authorList>
            <person name="Chaplin A.V."/>
            <person name="Sokolova S.R."/>
            <person name="Pikina A.P."/>
            <person name="Korzhanova M."/>
            <person name="Belova V."/>
            <person name="Korostin D."/>
            <person name="Efimov B.A."/>
        </authorList>
    </citation>
    <scope>NUCLEOTIDE SEQUENCE [LARGE SCALE GENOMIC DNA]</scope>
    <source>
        <strain evidence="2 3">ASD4241</strain>
    </source>
</reference>
<comment type="caution">
    <text evidence="2">The sequence shown here is derived from an EMBL/GenBank/DDBJ whole genome shotgun (WGS) entry which is preliminary data.</text>
</comment>
<evidence type="ECO:0000259" key="1">
    <source>
        <dbReference type="PROSITE" id="PS50943"/>
    </source>
</evidence>
<accession>A0ABS6K100</accession>
<evidence type="ECO:0000313" key="3">
    <source>
        <dbReference type="Proteomes" id="UP001314681"/>
    </source>
</evidence>
<keyword evidence="3" id="KW-1185">Reference proteome</keyword>
<dbReference type="InterPro" id="IPR001387">
    <property type="entry name" value="Cro/C1-type_HTH"/>
</dbReference>
<dbReference type="Pfam" id="PF01381">
    <property type="entry name" value="HTH_3"/>
    <property type="match status" value="1"/>
</dbReference>
<dbReference type="SMART" id="SM00530">
    <property type="entry name" value="HTH_XRE"/>
    <property type="match status" value="1"/>
</dbReference>
<protein>
    <submittedName>
        <fullName evidence="2">Helix-turn-helix domain-containing protein</fullName>
    </submittedName>
</protein>
<dbReference type="InterPro" id="IPR010982">
    <property type="entry name" value="Lambda_DNA-bd_dom_sf"/>
</dbReference>
<sequence>MKKLNKVGEMRIKNGFSIGQLARMSGMAKSTIIRIENYEVDTTQSQMRRISRALNRKVWEVFDLSWL</sequence>
<dbReference type="PROSITE" id="PS50943">
    <property type="entry name" value="HTH_CROC1"/>
    <property type="match status" value="1"/>
</dbReference>
<dbReference type="CDD" id="cd00093">
    <property type="entry name" value="HTH_XRE"/>
    <property type="match status" value="1"/>
</dbReference>
<gene>
    <name evidence="2" type="ORF">KTH90_00070</name>
</gene>
<dbReference type="Proteomes" id="UP001314681">
    <property type="component" value="Unassembled WGS sequence"/>
</dbReference>
<dbReference type="EMBL" id="JAHQCX010000001">
    <property type="protein sequence ID" value="MBU9724398.1"/>
    <property type="molecule type" value="Genomic_DNA"/>
</dbReference>
<evidence type="ECO:0000313" key="2">
    <source>
        <dbReference type="EMBL" id="MBU9724398.1"/>
    </source>
</evidence>
<dbReference type="Gene3D" id="1.10.260.40">
    <property type="entry name" value="lambda repressor-like DNA-binding domains"/>
    <property type="match status" value="1"/>
</dbReference>